<comment type="caution">
    <text evidence="3">The sequence shown here is derived from an EMBL/GenBank/DDBJ whole genome shotgun (WGS) entry which is preliminary data.</text>
</comment>
<dbReference type="CDD" id="cd03820">
    <property type="entry name" value="GT4_AmsD-like"/>
    <property type="match status" value="1"/>
</dbReference>
<sequence length="355" mass="39736">MLKIGFLIQDMAKLGGTERSASIIMNGLAKDDRVYLIEVCPKGEPVFELNPSIEKVGLFKSEKSLISSYIPFVHKLYKAISGLQLDVLVIVESKHALYGVPAAKLAGVRCVVWEHFNFNVDLGKKKRRIARNIAAKYADDIVVLTNRDRQIWKEKTDTHARIVTIPNAVPDLGDIRYNKNAKTVVAIGRLTSQKGVDHLLNIWDTLKKDVRAKDWTLKIVGDGPDAHDLQCDSLRIPDVEFLPPQKDVRPIYQEAGIIALTSRYEGLPMVLIEGASVGIPIVAYDCETGPSEIVENNRTGYLVNFCDMDGFAERLLNLMGSDNLRETFSHNAKESALKFAQPAILNKWQQMLENH</sequence>
<dbReference type="Pfam" id="PF00534">
    <property type="entry name" value="Glycos_transf_1"/>
    <property type="match status" value="1"/>
</dbReference>
<proteinExistence type="predicted"/>
<name>A0A401WXR3_ACEPA</name>
<feature type="domain" description="Glycosyl transferase family 1" evidence="1">
    <location>
        <begin position="178"/>
        <end position="334"/>
    </location>
</feature>
<dbReference type="PANTHER" id="PTHR12526">
    <property type="entry name" value="GLYCOSYLTRANSFERASE"/>
    <property type="match status" value="1"/>
</dbReference>
<dbReference type="PANTHER" id="PTHR12526:SF630">
    <property type="entry name" value="GLYCOSYLTRANSFERASE"/>
    <property type="match status" value="1"/>
</dbReference>
<evidence type="ECO:0000259" key="1">
    <source>
        <dbReference type="Pfam" id="PF00534"/>
    </source>
</evidence>
<reference evidence="3 4" key="1">
    <citation type="submission" date="2016-06" db="EMBL/GenBank/DDBJ databases">
        <title>Acetobacter pasteurianus NBRC 3188 whole genome sequencing project.</title>
        <authorList>
            <person name="Matsutani M."/>
            <person name="Shiwa Y."/>
            <person name="Okamoto-Kainuma A."/>
            <person name="Ishikawa M."/>
            <person name="Koizumi Y."/>
            <person name="Yoshikawa H."/>
            <person name="Yakushi T."/>
            <person name="Matsushita K."/>
        </authorList>
    </citation>
    <scope>NUCLEOTIDE SEQUENCE [LARGE SCALE GENOMIC DNA]</scope>
    <source>
        <strain evidence="3 4">NBRC 3188</strain>
    </source>
</reference>
<dbReference type="SUPFAM" id="SSF53756">
    <property type="entry name" value="UDP-Glycosyltransferase/glycogen phosphorylase"/>
    <property type="match status" value="1"/>
</dbReference>
<dbReference type="RefSeq" id="WP_124296415.1">
    <property type="nucleotide sequence ID" value="NZ_BDES01000076.1"/>
</dbReference>
<gene>
    <name evidence="3" type="ORF">NBRC3188_2772</name>
</gene>
<dbReference type="Pfam" id="PF13439">
    <property type="entry name" value="Glyco_transf_4"/>
    <property type="match status" value="1"/>
</dbReference>
<organism evidence="3 4">
    <name type="scientific">Acetobacter pasteurianus NBRC 3188</name>
    <dbReference type="NCBI Taxonomy" id="1226663"/>
    <lineage>
        <taxon>Bacteria</taxon>
        <taxon>Pseudomonadati</taxon>
        <taxon>Pseudomonadota</taxon>
        <taxon>Alphaproteobacteria</taxon>
        <taxon>Acetobacterales</taxon>
        <taxon>Acetobacteraceae</taxon>
        <taxon>Acetobacter</taxon>
    </lineage>
</organism>
<accession>A0A401WXR3</accession>
<dbReference type="EMBL" id="BDES01000076">
    <property type="protein sequence ID" value="GCD54075.1"/>
    <property type="molecule type" value="Genomic_DNA"/>
</dbReference>
<dbReference type="InterPro" id="IPR028098">
    <property type="entry name" value="Glyco_trans_4-like_N"/>
</dbReference>
<dbReference type="AlphaFoldDB" id="A0A401WXR3"/>
<dbReference type="GO" id="GO:0016757">
    <property type="term" value="F:glycosyltransferase activity"/>
    <property type="evidence" value="ECO:0007669"/>
    <property type="project" value="InterPro"/>
</dbReference>
<evidence type="ECO:0000259" key="2">
    <source>
        <dbReference type="Pfam" id="PF13439"/>
    </source>
</evidence>
<dbReference type="InterPro" id="IPR001296">
    <property type="entry name" value="Glyco_trans_1"/>
</dbReference>
<evidence type="ECO:0000313" key="4">
    <source>
        <dbReference type="Proteomes" id="UP000287300"/>
    </source>
</evidence>
<dbReference type="Gene3D" id="3.40.50.2000">
    <property type="entry name" value="Glycogen Phosphorylase B"/>
    <property type="match status" value="2"/>
</dbReference>
<evidence type="ECO:0000313" key="3">
    <source>
        <dbReference type="EMBL" id="GCD54075.1"/>
    </source>
</evidence>
<dbReference type="Proteomes" id="UP000287300">
    <property type="component" value="Unassembled WGS sequence"/>
</dbReference>
<feature type="domain" description="Glycosyltransferase subfamily 4-like N-terminal" evidence="2">
    <location>
        <begin position="15"/>
        <end position="169"/>
    </location>
</feature>
<protein>
    <submittedName>
        <fullName evidence="3">Lipopolysaccharide core biosynthesis protein WbcM</fullName>
    </submittedName>
</protein>